<dbReference type="GO" id="GO:0003950">
    <property type="term" value="F:NAD+ poly-ADP-ribosyltransferase activity"/>
    <property type="evidence" value="ECO:0007669"/>
    <property type="project" value="InterPro"/>
</dbReference>
<evidence type="ECO:0000256" key="1">
    <source>
        <dbReference type="ARBA" id="ARBA00009836"/>
    </source>
</evidence>
<organism evidence="6 7">
    <name type="scientific">Cryptosporangium phraense</name>
    <dbReference type="NCBI Taxonomy" id="2593070"/>
    <lineage>
        <taxon>Bacteria</taxon>
        <taxon>Bacillati</taxon>
        <taxon>Actinomycetota</taxon>
        <taxon>Actinomycetes</taxon>
        <taxon>Cryptosporangiales</taxon>
        <taxon>Cryptosporangiaceae</taxon>
        <taxon>Cryptosporangium</taxon>
    </lineage>
</organism>
<protein>
    <recommendedName>
        <fullName evidence="5">Probable RNA 2'-phosphotransferase</fullName>
        <ecNumber evidence="5">2.7.1.-</ecNumber>
    </recommendedName>
</protein>
<dbReference type="Proteomes" id="UP000317982">
    <property type="component" value="Unassembled WGS sequence"/>
</dbReference>
<dbReference type="AlphaFoldDB" id="A0A545AI96"/>
<dbReference type="InterPro" id="IPR042080">
    <property type="entry name" value="RNA_2'-PTrans_N"/>
</dbReference>
<dbReference type="OrthoDB" id="4537997at2"/>
<evidence type="ECO:0000313" key="7">
    <source>
        <dbReference type="Proteomes" id="UP000317982"/>
    </source>
</evidence>
<evidence type="ECO:0000313" key="6">
    <source>
        <dbReference type="EMBL" id="TQS41042.1"/>
    </source>
</evidence>
<comment type="similarity">
    <text evidence="1 5">Belongs to the KptA/TPT1 family.</text>
</comment>
<dbReference type="InterPro" id="IPR002745">
    <property type="entry name" value="Ptrans_KptA/Tpt1"/>
</dbReference>
<dbReference type="SUPFAM" id="SSF56399">
    <property type="entry name" value="ADP-ribosylation"/>
    <property type="match status" value="1"/>
</dbReference>
<evidence type="ECO:0000256" key="4">
    <source>
        <dbReference type="ARBA" id="ARBA00025212"/>
    </source>
</evidence>
<proteinExistence type="inferred from homology"/>
<gene>
    <name evidence="5" type="primary">kptA</name>
    <name evidence="6" type="ORF">FL583_31260</name>
</gene>
<dbReference type="InterPro" id="IPR042081">
    <property type="entry name" value="RNA_2'-PTrans_C"/>
</dbReference>
<keyword evidence="7" id="KW-1185">Reference proteome</keyword>
<dbReference type="HAMAP" id="MF_00299">
    <property type="entry name" value="KptA"/>
    <property type="match status" value="1"/>
</dbReference>
<evidence type="ECO:0000256" key="2">
    <source>
        <dbReference type="ARBA" id="ARBA00022679"/>
    </source>
</evidence>
<accession>A0A545AI96</accession>
<comment type="function">
    <text evidence="4 5">Removes the 2'-phosphate from RNA via an intermediate in which the phosphate is ADP-ribosylated by NAD followed by a presumed transesterification to release the RNA and generate ADP-ribose 1''-2''-cyclic phosphate (APPR&gt;P). May function as an ADP-ribosylase.</text>
</comment>
<dbReference type="GO" id="GO:0006388">
    <property type="term" value="P:tRNA splicing, via endonucleolytic cleavage and ligation"/>
    <property type="evidence" value="ECO:0007669"/>
    <property type="project" value="UniProtKB-UniRule"/>
</dbReference>
<name>A0A545AI96_9ACTN</name>
<dbReference type="Pfam" id="PF01885">
    <property type="entry name" value="PTS_2-RNA"/>
    <property type="match status" value="1"/>
</dbReference>
<dbReference type="PANTHER" id="PTHR12684">
    <property type="entry name" value="PUTATIVE PHOSPHOTRANSFERASE"/>
    <property type="match status" value="1"/>
</dbReference>
<dbReference type="Gene3D" id="3.20.170.30">
    <property type="match status" value="1"/>
</dbReference>
<dbReference type="InterPro" id="IPR022928">
    <property type="entry name" value="RNA_2'-PTrans_KptA"/>
</dbReference>
<dbReference type="RefSeq" id="WP_142708472.1">
    <property type="nucleotide sequence ID" value="NZ_VIRS01000030.1"/>
</dbReference>
<dbReference type="Gene3D" id="1.10.10.970">
    <property type="entry name" value="RNA 2'-phosphotransferase, Tpt1/KptA family, N-terminal domain"/>
    <property type="match status" value="1"/>
</dbReference>
<keyword evidence="2 5" id="KW-0808">Transferase</keyword>
<evidence type="ECO:0000256" key="3">
    <source>
        <dbReference type="ARBA" id="ARBA00023027"/>
    </source>
</evidence>
<reference evidence="6 7" key="1">
    <citation type="submission" date="2019-07" db="EMBL/GenBank/DDBJ databases">
        <title>Cryptosporangium phraense sp. nov., isolated from plant litter.</title>
        <authorList>
            <person name="Suriyachadkun C."/>
        </authorList>
    </citation>
    <scope>NUCLEOTIDE SEQUENCE [LARGE SCALE GENOMIC DNA]</scope>
    <source>
        <strain evidence="6 7">A-T 5661</strain>
    </source>
</reference>
<sequence length="180" mass="19688">MERSRLTGLSKRMSLALRHDPGKFGLTLDEAGWVAVPAFLTALRLDRDVFDTIVETSDKQRFAVVVGPDGVERVRANQGHSVPVELGLEPATAPGVLFHGTSAAVLPSIRAEGLIKGKRHHVHLSPDRETAQRVGARRRGAVAILEIDAPAMEKDGHTFYRSANNVWLVDAVPPKYLRES</sequence>
<evidence type="ECO:0000256" key="5">
    <source>
        <dbReference type="HAMAP-Rule" id="MF_00299"/>
    </source>
</evidence>
<dbReference type="EC" id="2.7.1.-" evidence="5"/>
<keyword evidence="3 5" id="KW-0520">NAD</keyword>
<dbReference type="EMBL" id="VIRS01000030">
    <property type="protein sequence ID" value="TQS41042.1"/>
    <property type="molecule type" value="Genomic_DNA"/>
</dbReference>
<dbReference type="InParanoid" id="A0A545AI96"/>
<comment type="caution">
    <text evidence="6">The sequence shown here is derived from an EMBL/GenBank/DDBJ whole genome shotgun (WGS) entry which is preliminary data.</text>
</comment>
<dbReference type="PANTHER" id="PTHR12684:SF2">
    <property type="entry name" value="TRNA 2'-PHOSPHOTRANSFERASE 1"/>
    <property type="match status" value="1"/>
</dbReference>
<dbReference type="GO" id="GO:0000215">
    <property type="term" value="F:tRNA 2'-phosphotransferase activity"/>
    <property type="evidence" value="ECO:0007669"/>
    <property type="project" value="TreeGrafter"/>
</dbReference>